<dbReference type="InterPro" id="IPR004364">
    <property type="entry name" value="Aa-tRNA-synt_II"/>
</dbReference>
<reference evidence="8" key="1">
    <citation type="submission" date="2018-05" db="EMBL/GenBank/DDBJ databases">
        <authorList>
            <person name="Lanie J.A."/>
            <person name="Ng W.-L."/>
            <person name="Kazmierczak K.M."/>
            <person name="Andrzejewski T.M."/>
            <person name="Davidsen T.M."/>
            <person name="Wayne K.J."/>
            <person name="Tettelin H."/>
            <person name="Glass J.I."/>
            <person name="Rusch D."/>
            <person name="Podicherti R."/>
            <person name="Tsui H.-C.T."/>
            <person name="Winkler M.E."/>
        </authorList>
    </citation>
    <scope>NUCLEOTIDE SEQUENCE</scope>
</reference>
<organism evidence="8">
    <name type="scientific">marine metagenome</name>
    <dbReference type="NCBI Taxonomy" id="408172"/>
    <lineage>
        <taxon>unclassified sequences</taxon>
        <taxon>metagenomes</taxon>
        <taxon>ecological metagenomes</taxon>
    </lineage>
</organism>
<dbReference type="PANTHER" id="PTHR22594">
    <property type="entry name" value="ASPARTYL/LYSYL-TRNA SYNTHETASE"/>
    <property type="match status" value="1"/>
</dbReference>
<gene>
    <name evidence="8" type="ORF">METZ01_LOCUS42571</name>
</gene>
<dbReference type="PRINTS" id="PR01042">
    <property type="entry name" value="TRNASYNTHASP"/>
</dbReference>
<dbReference type="Gene3D" id="3.30.1360.30">
    <property type="entry name" value="GAD-like domain"/>
    <property type="match status" value="1"/>
</dbReference>
<dbReference type="GO" id="GO:0005524">
    <property type="term" value="F:ATP binding"/>
    <property type="evidence" value="ECO:0007669"/>
    <property type="project" value="UniProtKB-KW"/>
</dbReference>
<dbReference type="CDD" id="cd00777">
    <property type="entry name" value="AspRS_core"/>
    <property type="match status" value="1"/>
</dbReference>
<keyword evidence="5" id="KW-0648">Protein biosynthesis</keyword>
<dbReference type="InterPro" id="IPR045864">
    <property type="entry name" value="aa-tRNA-synth_II/BPL/LPL"/>
</dbReference>
<dbReference type="PROSITE" id="PS50862">
    <property type="entry name" value="AA_TRNA_LIGASE_II"/>
    <property type="match status" value="1"/>
</dbReference>
<evidence type="ECO:0000256" key="1">
    <source>
        <dbReference type="ARBA" id="ARBA00006303"/>
    </source>
</evidence>
<dbReference type="InterPro" id="IPR004524">
    <property type="entry name" value="Asp-tRNA-ligase_1"/>
</dbReference>
<keyword evidence="6" id="KW-0030">Aminoacyl-tRNA synthetase</keyword>
<name>A0A381RIL0_9ZZZZ</name>
<dbReference type="Pfam" id="PF01336">
    <property type="entry name" value="tRNA_anti-codon"/>
    <property type="match status" value="1"/>
</dbReference>
<evidence type="ECO:0000256" key="6">
    <source>
        <dbReference type="ARBA" id="ARBA00023146"/>
    </source>
</evidence>
<dbReference type="Pfam" id="PF00152">
    <property type="entry name" value="tRNA-synt_2"/>
    <property type="match status" value="1"/>
</dbReference>
<comment type="similarity">
    <text evidence="1">Belongs to the class-II aminoacyl-tRNA synthetase family. Type 1 subfamily.</text>
</comment>
<protein>
    <recommendedName>
        <fullName evidence="7">Aminoacyl-transfer RNA synthetases class-II family profile domain-containing protein</fullName>
    </recommendedName>
</protein>
<dbReference type="SUPFAM" id="SSF55261">
    <property type="entry name" value="GAD domain-like"/>
    <property type="match status" value="1"/>
</dbReference>
<dbReference type="SUPFAM" id="SSF55681">
    <property type="entry name" value="Class II aaRS and biotin synthetases"/>
    <property type="match status" value="1"/>
</dbReference>
<keyword evidence="4" id="KW-0067">ATP-binding</keyword>
<dbReference type="HAMAP" id="MF_00044">
    <property type="entry name" value="Asp_tRNA_synth_type1"/>
    <property type="match status" value="1"/>
</dbReference>
<dbReference type="AlphaFoldDB" id="A0A381RIL0"/>
<evidence type="ECO:0000256" key="4">
    <source>
        <dbReference type="ARBA" id="ARBA00022840"/>
    </source>
</evidence>
<evidence type="ECO:0000256" key="3">
    <source>
        <dbReference type="ARBA" id="ARBA00022741"/>
    </source>
</evidence>
<dbReference type="InterPro" id="IPR012340">
    <property type="entry name" value="NA-bd_OB-fold"/>
</dbReference>
<dbReference type="NCBIfam" id="NF001750">
    <property type="entry name" value="PRK00476.1"/>
    <property type="match status" value="1"/>
</dbReference>
<keyword evidence="3" id="KW-0547">Nucleotide-binding</keyword>
<dbReference type="NCBIfam" id="TIGR00459">
    <property type="entry name" value="aspS_bact"/>
    <property type="match status" value="1"/>
</dbReference>
<dbReference type="EMBL" id="UINC01001835">
    <property type="protein sequence ID" value="SUZ89717.1"/>
    <property type="molecule type" value="Genomic_DNA"/>
</dbReference>
<dbReference type="InterPro" id="IPR004365">
    <property type="entry name" value="NA-bd_OB_tRNA"/>
</dbReference>
<dbReference type="GO" id="GO:0003676">
    <property type="term" value="F:nucleic acid binding"/>
    <property type="evidence" value="ECO:0007669"/>
    <property type="project" value="InterPro"/>
</dbReference>
<dbReference type="InterPro" id="IPR006195">
    <property type="entry name" value="aa-tRNA-synth_II"/>
</dbReference>
<proteinExistence type="inferred from homology"/>
<dbReference type="InterPro" id="IPR047090">
    <property type="entry name" value="AspRS_core"/>
</dbReference>
<accession>A0A381RIL0</accession>
<sequence>VLRSADCGSLRSKNAGEQVTLAGWIGRRRDHGGIIFLDLRDRSGTIQVVLNPEIAADATHIAEEVRGEWVIQVKGTVNHRPEGSENPTLPTGDIEIITTEITVLNRSLTPPFYIEEDSEADESLRLRYRYLDLRRPPLLRNLTLRHKVVKYIRDFLSDRGFLEIETPILIKSTPEGARDFLVPSRMQPGKFYALPQSPQQMKQLLMVAGVERYFQIARCFRDEDLRADRQLEFTQLDLEMSFVEENDILDLTEHLYTGMIESVASEKTLRRPFVRITHAEAMERYATDKPDLRFGLEMTDVSELAREVEFRVFLSTVQGGGQVKGFVVPGQAGFVTGQMKDLDDSAKAVGAGGLAHIRYRGTSPVGQLTSEEILQSAGLRMPAEWHQRLADKMGAGPGDLILLMAGQQPRLNTWLSAMRTHISELQELTDPNELAFAFVTKFPMFEWNEDAKRWDSSHHPFTAPDDGQEAALDGENLGDIKSKAYDLVCNGSELASGSIRIHNRQLQEKIFSILGLSEEETQSQFGQILEAFEYGAPPHGGIAPGIDRLVALLCSSQSIRDVIAFPKTQSGSDLLFDAPASVDLKQLDELSLRVTE</sequence>
<dbReference type="SUPFAM" id="SSF50249">
    <property type="entry name" value="Nucleic acid-binding proteins"/>
    <property type="match status" value="1"/>
</dbReference>
<evidence type="ECO:0000256" key="2">
    <source>
        <dbReference type="ARBA" id="ARBA00022598"/>
    </source>
</evidence>
<dbReference type="Gene3D" id="3.30.930.10">
    <property type="entry name" value="Bira Bifunctional Protein, Domain 2"/>
    <property type="match status" value="1"/>
</dbReference>
<keyword evidence="2" id="KW-0436">Ligase</keyword>
<evidence type="ECO:0000256" key="5">
    <source>
        <dbReference type="ARBA" id="ARBA00022917"/>
    </source>
</evidence>
<dbReference type="InterPro" id="IPR029351">
    <property type="entry name" value="GAD_dom"/>
</dbReference>
<evidence type="ECO:0000259" key="7">
    <source>
        <dbReference type="PROSITE" id="PS50862"/>
    </source>
</evidence>
<feature type="domain" description="Aminoacyl-transfer RNA synthetases class-II family profile" evidence="7">
    <location>
        <begin position="142"/>
        <end position="566"/>
    </location>
</feature>
<dbReference type="InterPro" id="IPR002312">
    <property type="entry name" value="Asp/Asn-tRNA-synth_IIb"/>
</dbReference>
<dbReference type="InterPro" id="IPR004115">
    <property type="entry name" value="GAD-like_sf"/>
</dbReference>
<dbReference type="Gene3D" id="2.40.50.140">
    <property type="entry name" value="Nucleic acid-binding proteins"/>
    <property type="match status" value="1"/>
</dbReference>
<dbReference type="GO" id="GO:0005737">
    <property type="term" value="C:cytoplasm"/>
    <property type="evidence" value="ECO:0007669"/>
    <property type="project" value="InterPro"/>
</dbReference>
<dbReference type="GO" id="GO:0004815">
    <property type="term" value="F:aspartate-tRNA ligase activity"/>
    <property type="evidence" value="ECO:0007669"/>
    <property type="project" value="TreeGrafter"/>
</dbReference>
<dbReference type="GO" id="GO:0006422">
    <property type="term" value="P:aspartyl-tRNA aminoacylation"/>
    <property type="evidence" value="ECO:0007669"/>
    <property type="project" value="TreeGrafter"/>
</dbReference>
<dbReference type="InterPro" id="IPR047089">
    <property type="entry name" value="Asp-tRNA-ligase_1_N"/>
</dbReference>
<dbReference type="PANTHER" id="PTHR22594:SF5">
    <property type="entry name" value="ASPARTATE--TRNA LIGASE, MITOCHONDRIAL"/>
    <property type="match status" value="1"/>
</dbReference>
<feature type="non-terminal residue" evidence="8">
    <location>
        <position position="1"/>
    </location>
</feature>
<dbReference type="CDD" id="cd04317">
    <property type="entry name" value="EcAspRS_like_N"/>
    <property type="match status" value="1"/>
</dbReference>
<evidence type="ECO:0000313" key="8">
    <source>
        <dbReference type="EMBL" id="SUZ89717.1"/>
    </source>
</evidence>
<dbReference type="Pfam" id="PF02938">
    <property type="entry name" value="GAD"/>
    <property type="match status" value="1"/>
</dbReference>